<protein>
    <submittedName>
        <fullName evidence="2">Uncharacterized protein</fullName>
    </submittedName>
</protein>
<accession>A0A8J7AB63</accession>
<keyword evidence="1" id="KW-0472">Membrane</keyword>
<feature type="transmembrane region" description="Helical" evidence="1">
    <location>
        <begin position="12"/>
        <end position="33"/>
    </location>
</feature>
<evidence type="ECO:0000313" key="3">
    <source>
        <dbReference type="Proteomes" id="UP000636505"/>
    </source>
</evidence>
<keyword evidence="1" id="KW-1133">Transmembrane helix</keyword>
<proteinExistence type="predicted"/>
<dbReference type="RefSeq" id="WP_193910872.1">
    <property type="nucleotide sequence ID" value="NZ_JADEXG010000064.1"/>
</dbReference>
<keyword evidence="1" id="KW-0812">Transmembrane</keyword>
<sequence length="391" mass="44437">MNHVKGTYRRFNLVFLGLGIPGLLSIGAFNIFIDPYGVLSSPEVTGVNHSKPEKTDRARMFKAADVVRIQPKTVFLGNSRAEIGLDPNHPALADGRPVYNLGLPSSNIYEARRYLEHAIANQPDMERAIVGLDFAMFNDHWQQPTTDFSDSRLEKTRLPVDESVSAALSLDATQSSLQTFIASLEDASDPRVAPGDTQNYYIEGGVLKRKLPAEQSMLKRFQTNLRNYLEWSYRRYELSESGLDDLRQIIALGQQHDIEIQVFISPVHAVQLEAIRASGLWSDYETWKREIAEITPVWDFSGYNSITSEAVDQITDNYLESAHYLHPVGDLVLNRILDYEAETVPDDFGVLLTPETVEPHIEQIRRDREAWVAIHPEQVDWVQKMARRLRD</sequence>
<gene>
    <name evidence="2" type="ORF">IQ241_20665</name>
</gene>
<dbReference type="Proteomes" id="UP000636505">
    <property type="component" value="Unassembled WGS sequence"/>
</dbReference>
<evidence type="ECO:0000256" key="1">
    <source>
        <dbReference type="SAM" id="Phobius"/>
    </source>
</evidence>
<reference evidence="2" key="1">
    <citation type="submission" date="2020-10" db="EMBL/GenBank/DDBJ databases">
        <authorList>
            <person name="Castelo-Branco R."/>
            <person name="Eusebio N."/>
            <person name="Adriana R."/>
            <person name="Vieira A."/>
            <person name="Brugerolle De Fraissinette N."/>
            <person name="Rezende De Castro R."/>
            <person name="Schneider M.P."/>
            <person name="Vasconcelos V."/>
            <person name="Leao P.N."/>
        </authorList>
    </citation>
    <scope>NUCLEOTIDE SEQUENCE</scope>
    <source>
        <strain evidence="2">LEGE 07310</strain>
    </source>
</reference>
<dbReference type="EMBL" id="JADEXG010000064">
    <property type="protein sequence ID" value="MBE9079675.1"/>
    <property type="molecule type" value="Genomic_DNA"/>
</dbReference>
<keyword evidence="3" id="KW-1185">Reference proteome</keyword>
<comment type="caution">
    <text evidence="2">The sequence shown here is derived from an EMBL/GenBank/DDBJ whole genome shotgun (WGS) entry which is preliminary data.</text>
</comment>
<name>A0A8J7AB63_9CYAN</name>
<evidence type="ECO:0000313" key="2">
    <source>
        <dbReference type="EMBL" id="MBE9079675.1"/>
    </source>
</evidence>
<organism evidence="2 3">
    <name type="scientific">Vasconcelosia minhoensis LEGE 07310</name>
    <dbReference type="NCBI Taxonomy" id="915328"/>
    <lineage>
        <taxon>Bacteria</taxon>
        <taxon>Bacillati</taxon>
        <taxon>Cyanobacteriota</taxon>
        <taxon>Cyanophyceae</taxon>
        <taxon>Nodosilineales</taxon>
        <taxon>Cymatolegaceae</taxon>
        <taxon>Vasconcelosia</taxon>
        <taxon>Vasconcelosia minhoensis</taxon>
    </lineage>
</organism>
<dbReference type="AlphaFoldDB" id="A0A8J7AB63"/>